<dbReference type="Proteomes" id="UP000283576">
    <property type="component" value="Unassembled WGS sequence"/>
</dbReference>
<dbReference type="Pfam" id="PF01925">
    <property type="entry name" value="TauE"/>
    <property type="match status" value="1"/>
</dbReference>
<protein>
    <recommendedName>
        <fullName evidence="6">Probable membrane transporter protein</fullName>
    </recommendedName>
</protein>
<evidence type="ECO:0000256" key="2">
    <source>
        <dbReference type="ARBA" id="ARBA00009142"/>
    </source>
</evidence>
<evidence type="ECO:0000313" key="8">
    <source>
        <dbReference type="Proteomes" id="UP000283576"/>
    </source>
</evidence>
<dbReference type="InterPro" id="IPR051598">
    <property type="entry name" value="TSUP/Inactive_protease-like"/>
</dbReference>
<evidence type="ECO:0000313" key="7">
    <source>
        <dbReference type="EMBL" id="RIL42153.1"/>
    </source>
</evidence>
<dbReference type="GO" id="GO:0005886">
    <property type="term" value="C:plasma membrane"/>
    <property type="evidence" value="ECO:0007669"/>
    <property type="project" value="UniProtKB-SubCell"/>
</dbReference>
<accession>A0A0D0QUD4</accession>
<feature type="transmembrane region" description="Helical" evidence="6">
    <location>
        <begin position="159"/>
        <end position="183"/>
    </location>
</feature>
<proteinExistence type="inferred from homology"/>
<comment type="subcellular location">
    <subcellularLocation>
        <location evidence="6">Cell membrane</location>
        <topology evidence="6">Multi-pass membrane protein</topology>
    </subcellularLocation>
    <subcellularLocation>
        <location evidence="1">Membrane</location>
        <topology evidence="1">Multi-pass membrane protein</topology>
    </subcellularLocation>
</comment>
<dbReference type="GeneID" id="93845762"/>
<dbReference type="PANTHER" id="PTHR43701">
    <property type="entry name" value="MEMBRANE TRANSPORTER PROTEIN MJ0441-RELATED"/>
    <property type="match status" value="1"/>
</dbReference>
<comment type="similarity">
    <text evidence="2 6">Belongs to the 4-toluene sulfonate uptake permease (TSUP) (TC 2.A.102) family.</text>
</comment>
<gene>
    <name evidence="7" type="ORF">BUZ01_10270</name>
</gene>
<evidence type="ECO:0000256" key="1">
    <source>
        <dbReference type="ARBA" id="ARBA00004141"/>
    </source>
</evidence>
<dbReference type="PANTHER" id="PTHR43701:SF2">
    <property type="entry name" value="MEMBRANE TRANSPORTER PROTEIN YJNA-RELATED"/>
    <property type="match status" value="1"/>
</dbReference>
<keyword evidence="6" id="KW-1003">Cell membrane</keyword>
<dbReference type="EMBL" id="QXRZ01000006">
    <property type="protein sequence ID" value="RIL42153.1"/>
    <property type="molecule type" value="Genomic_DNA"/>
</dbReference>
<keyword evidence="3 6" id="KW-0812">Transmembrane</keyword>
<feature type="transmembrane region" description="Helical" evidence="6">
    <location>
        <begin position="110"/>
        <end position="129"/>
    </location>
</feature>
<organism evidence="7 8">
    <name type="scientific">Staphylococcus gallinarum</name>
    <dbReference type="NCBI Taxonomy" id="1293"/>
    <lineage>
        <taxon>Bacteria</taxon>
        <taxon>Bacillati</taxon>
        <taxon>Bacillota</taxon>
        <taxon>Bacilli</taxon>
        <taxon>Bacillales</taxon>
        <taxon>Staphylococcaceae</taxon>
        <taxon>Staphylococcus</taxon>
    </lineage>
</organism>
<evidence type="ECO:0000256" key="6">
    <source>
        <dbReference type="RuleBase" id="RU363041"/>
    </source>
</evidence>
<reference evidence="7 8" key="1">
    <citation type="journal article" date="2016" name="Front. Microbiol.">
        <title>Comprehensive Phylogenetic Analysis of Bovine Non-aureus Staphylococci Species Based on Whole-Genome Sequencing.</title>
        <authorList>
            <person name="Naushad S."/>
            <person name="Barkema H.W."/>
            <person name="Luby C."/>
            <person name="Condas L.A."/>
            <person name="Nobrega D.B."/>
            <person name="Carson D.A."/>
            <person name="De Buck J."/>
        </authorList>
    </citation>
    <scope>NUCLEOTIDE SEQUENCE [LARGE SCALE GENOMIC DNA]</scope>
    <source>
        <strain evidence="7 8">SNUC 1388</strain>
    </source>
</reference>
<feature type="transmembrane region" description="Helical" evidence="6">
    <location>
        <begin position="220"/>
        <end position="239"/>
    </location>
</feature>
<keyword evidence="4 6" id="KW-1133">Transmembrane helix</keyword>
<feature type="transmembrane region" description="Helical" evidence="6">
    <location>
        <begin position="84"/>
        <end position="104"/>
    </location>
</feature>
<keyword evidence="5 6" id="KW-0472">Membrane</keyword>
<dbReference type="OrthoDB" id="9780109at2"/>
<evidence type="ECO:0000256" key="4">
    <source>
        <dbReference type="ARBA" id="ARBA00022989"/>
    </source>
</evidence>
<dbReference type="RefSeq" id="WP_042739750.1">
    <property type="nucleotide sequence ID" value="NZ_BKAX01000001.1"/>
</dbReference>
<evidence type="ECO:0000256" key="5">
    <source>
        <dbReference type="ARBA" id="ARBA00023136"/>
    </source>
</evidence>
<sequence>MMLTIVLLVLIGALSAILGSLVGIGGGIIIVPTLVYLGVDNDILHGITPQIAIGTSSVILIVTGLSSTLGYLKTKQVDVKNGSIFLFGLLPGSLIGSILSRYLTLESFNLYFGIFLIFVSILLMVRNNIKPLKIFNKPKYEKTYVDGTGKTFHYSVPPVVAFIATLFIGVLTGLFGIGGGALMTPLMLIVFRFPPHVAVGTSMMMIFFSSVMSSAGHIALGHVAWIYSIVLIISSYFGAKLGVKINHSIKSDTVVTLLRTVMLIMGIYLIIKSFL</sequence>
<dbReference type="InterPro" id="IPR002781">
    <property type="entry name" value="TM_pro_TauE-like"/>
</dbReference>
<name>A0A0D0QUD4_STAGA</name>
<dbReference type="AlphaFoldDB" id="A0A0D0QUD4"/>
<comment type="caution">
    <text evidence="7">The sequence shown here is derived from an EMBL/GenBank/DDBJ whole genome shotgun (WGS) entry which is preliminary data.</text>
</comment>
<evidence type="ECO:0000256" key="3">
    <source>
        <dbReference type="ARBA" id="ARBA00022692"/>
    </source>
</evidence>
<feature type="transmembrane region" description="Helical" evidence="6">
    <location>
        <begin position="189"/>
        <end position="208"/>
    </location>
</feature>
<feature type="transmembrane region" description="Helical" evidence="6">
    <location>
        <begin position="51"/>
        <end position="72"/>
    </location>
</feature>
<feature type="transmembrane region" description="Helical" evidence="6">
    <location>
        <begin position="254"/>
        <end position="271"/>
    </location>
</feature>